<accession>A0A0D4CLX5</accession>
<evidence type="ECO:0000256" key="2">
    <source>
        <dbReference type="ARBA" id="ARBA00008467"/>
    </source>
</evidence>
<comment type="similarity">
    <text evidence="2 14 16">Belongs to the thiolase-like superfamily. Beta-ketoacyl-ACP synthases family.</text>
</comment>
<sequence length="410" mass="42573">MTRVVITGMGAVSPNGNGFDEFVEHTLAGKIGIKPITKFDAAPTGITVAGQIDDFDPSEVVGKKAARRMDLYSQYAIQTAAEAVAMAGINEENTAPEDLGVIYGSGIGGLTTIQEQVIKMHDKGPKRVSPMFVPMAIANMAAGNIAIRFNAQNICTSIVTACATGTNSIGEAYRQIKEGRAQVMIAGGSEASVNEIGIAGFAALTALSTTTDPLKASRPFDKDRNGFVLGEGGAAMVLESLEHAQKRDAQILGEIVGYGATGDAYHVTSPDPAGRGASRAMQQAIDEAGIAPEKVDYINAHGTATHANDAGESLAVNQVFGKDSKVLVSSIKGMTGHLLGAAGAIEAVVTVAALQKGVLPPNVGCENQDPACQVNLVDQTNQNQPDAEYALSNSFGFGGHNAVLAFRKWK</sequence>
<evidence type="ECO:0000256" key="3">
    <source>
        <dbReference type="ARBA" id="ARBA00012356"/>
    </source>
</evidence>
<dbReference type="UniPathway" id="UPA00094"/>
<evidence type="ECO:0000256" key="13">
    <source>
        <dbReference type="ARBA" id="ARBA00047659"/>
    </source>
</evidence>
<evidence type="ECO:0000259" key="17">
    <source>
        <dbReference type="PROSITE" id="PS52004"/>
    </source>
</evidence>
<dbReference type="NCBIfam" id="TIGR03150">
    <property type="entry name" value="fabF"/>
    <property type="match status" value="1"/>
</dbReference>
<comment type="function">
    <text evidence="11 14">Involved in the type II fatty acid elongation cycle. Catalyzes the elongation of a wide range of acyl-ACP by the addition of two carbons from malonyl-ACP to an acyl acceptor. Can efficiently catalyze the conversion of palmitoleoyl-ACP (cis-hexadec-9-enoyl-ACP) to cis-vaccenoyl-ACP (cis-octadec-11-enoyl-ACP), an essential step in the thermal regulation of fatty acid composition.</text>
</comment>
<dbReference type="SUPFAM" id="SSF53901">
    <property type="entry name" value="Thiolase-like"/>
    <property type="match status" value="2"/>
</dbReference>
<dbReference type="PROSITE" id="PS52004">
    <property type="entry name" value="KS3_2"/>
    <property type="match status" value="1"/>
</dbReference>
<dbReference type="HOGENOM" id="CLU_000022_69_2_9"/>
<evidence type="ECO:0000256" key="7">
    <source>
        <dbReference type="ARBA" id="ARBA00022832"/>
    </source>
</evidence>
<protein>
    <recommendedName>
        <fullName evidence="4 14">3-oxoacyl-[acyl-carrier-protein] synthase 2</fullName>
        <ecNumber evidence="3 14">2.3.1.179</ecNumber>
    </recommendedName>
</protein>
<keyword evidence="19" id="KW-1185">Reference proteome</keyword>
<dbReference type="STRING" id="1130798.LBLM1_09385"/>
<keyword evidence="6 14" id="KW-0808">Transferase</keyword>
<evidence type="ECO:0000256" key="15">
    <source>
        <dbReference type="PIRSR" id="PIRSR000447-1"/>
    </source>
</evidence>
<dbReference type="InterPro" id="IPR017568">
    <property type="entry name" value="3-oxoacyl-ACP_synth-2"/>
</dbReference>
<dbReference type="Pfam" id="PF00109">
    <property type="entry name" value="ketoacyl-synt"/>
    <property type="match status" value="1"/>
</dbReference>
<dbReference type="PANTHER" id="PTHR11712:SF336">
    <property type="entry name" value="3-OXOACYL-[ACYL-CARRIER-PROTEIN] SYNTHASE, MITOCHONDRIAL"/>
    <property type="match status" value="1"/>
</dbReference>
<dbReference type="InterPro" id="IPR016039">
    <property type="entry name" value="Thiolase-like"/>
</dbReference>
<feature type="domain" description="Ketosynthase family 3 (KS3)" evidence="17">
    <location>
        <begin position="1"/>
        <end position="408"/>
    </location>
</feature>
<dbReference type="NCBIfam" id="NF005589">
    <property type="entry name" value="PRK07314.1"/>
    <property type="match status" value="1"/>
</dbReference>
<dbReference type="GO" id="GO:0030497">
    <property type="term" value="P:fatty acid elongation"/>
    <property type="evidence" value="ECO:0007669"/>
    <property type="project" value="UniProtKB-ARBA"/>
</dbReference>
<reference evidence="18 19" key="1">
    <citation type="journal article" date="2012" name="J. Bacteriol.">
        <title>Genome sequence of Lactobacillus mucosae LM1, isolated from piglet feces.</title>
        <authorList>
            <person name="Lee J.H."/>
            <person name="Valeriano V.D."/>
            <person name="Shin Y.R."/>
            <person name="Chae J.P."/>
            <person name="Kim G.B."/>
            <person name="Ham J.S."/>
            <person name="Chun J."/>
            <person name="Kang D.K."/>
        </authorList>
    </citation>
    <scope>NUCLEOTIDE SEQUENCE [LARGE SCALE GENOMIC DNA]</scope>
    <source>
        <strain evidence="18 19">LM1</strain>
    </source>
</reference>
<dbReference type="InterPro" id="IPR000794">
    <property type="entry name" value="Beta-ketoacyl_synthase"/>
</dbReference>
<keyword evidence="10 14" id="KW-0012">Acyltransferase</keyword>
<name>A0A0D4CLX5_LIMMU</name>
<dbReference type="PIRSF" id="PIRSF000447">
    <property type="entry name" value="KAS_II"/>
    <property type="match status" value="1"/>
</dbReference>
<dbReference type="AlphaFoldDB" id="A0A0D4CLX5"/>
<evidence type="ECO:0000256" key="11">
    <source>
        <dbReference type="ARBA" id="ARBA00024006"/>
    </source>
</evidence>
<dbReference type="EC" id="2.3.1.179" evidence="3 14"/>
<comment type="catalytic activity">
    <reaction evidence="13 14">
        <text>a fatty acyl-[ACP] + malonyl-[ACP] + H(+) = a 3-oxoacyl-[ACP] + holo-[ACP] + CO2</text>
        <dbReference type="Rhea" id="RHEA:22836"/>
        <dbReference type="Rhea" id="RHEA-COMP:9623"/>
        <dbReference type="Rhea" id="RHEA-COMP:9685"/>
        <dbReference type="Rhea" id="RHEA-COMP:9916"/>
        <dbReference type="Rhea" id="RHEA-COMP:14125"/>
        <dbReference type="ChEBI" id="CHEBI:15378"/>
        <dbReference type="ChEBI" id="CHEBI:16526"/>
        <dbReference type="ChEBI" id="CHEBI:64479"/>
        <dbReference type="ChEBI" id="CHEBI:78449"/>
        <dbReference type="ChEBI" id="CHEBI:78776"/>
        <dbReference type="ChEBI" id="CHEBI:138651"/>
    </reaction>
</comment>
<dbReference type="FunFam" id="3.40.47.10:FF:000018">
    <property type="entry name" value="3-oxoacyl-[acyl-carrier-protein] synthase 2"/>
    <property type="match status" value="1"/>
</dbReference>
<organism evidence="18 19">
    <name type="scientific">Limosilactobacillus mucosae LM1</name>
    <dbReference type="NCBI Taxonomy" id="1130798"/>
    <lineage>
        <taxon>Bacteria</taxon>
        <taxon>Bacillati</taxon>
        <taxon>Bacillota</taxon>
        <taxon>Bacilli</taxon>
        <taxon>Lactobacillales</taxon>
        <taxon>Lactobacillaceae</taxon>
        <taxon>Limosilactobacillus</taxon>
    </lineage>
</organism>
<evidence type="ECO:0000256" key="5">
    <source>
        <dbReference type="ARBA" id="ARBA00022516"/>
    </source>
</evidence>
<dbReference type="OrthoDB" id="9808669at2"/>
<dbReference type="Pfam" id="PF02801">
    <property type="entry name" value="Ketoacyl-synt_C"/>
    <property type="match status" value="1"/>
</dbReference>
<dbReference type="InterPro" id="IPR014031">
    <property type="entry name" value="Ketoacyl_synth_C"/>
</dbReference>
<dbReference type="PANTHER" id="PTHR11712">
    <property type="entry name" value="POLYKETIDE SYNTHASE-RELATED"/>
    <property type="match status" value="1"/>
</dbReference>
<evidence type="ECO:0000256" key="9">
    <source>
        <dbReference type="ARBA" id="ARBA00023160"/>
    </source>
</evidence>
<evidence type="ECO:0000313" key="18">
    <source>
        <dbReference type="EMBL" id="AJT51152.1"/>
    </source>
</evidence>
<dbReference type="InterPro" id="IPR014030">
    <property type="entry name" value="Ketoacyl_synth_N"/>
</dbReference>
<dbReference type="InterPro" id="IPR020841">
    <property type="entry name" value="PKS_Beta-ketoAc_synthase_dom"/>
</dbReference>
<gene>
    <name evidence="18" type="ORF">LBLM1_09385</name>
</gene>
<evidence type="ECO:0000313" key="19">
    <source>
        <dbReference type="Proteomes" id="UP000003645"/>
    </source>
</evidence>
<keyword evidence="7" id="KW-0276">Fatty acid metabolism</keyword>
<evidence type="ECO:0000256" key="4">
    <source>
        <dbReference type="ARBA" id="ARBA00014657"/>
    </source>
</evidence>
<keyword evidence="8" id="KW-0443">Lipid metabolism</keyword>
<evidence type="ECO:0000256" key="16">
    <source>
        <dbReference type="RuleBase" id="RU003694"/>
    </source>
</evidence>
<dbReference type="EMBL" id="CP011013">
    <property type="protein sequence ID" value="AJT51152.1"/>
    <property type="molecule type" value="Genomic_DNA"/>
</dbReference>
<dbReference type="SMART" id="SM00825">
    <property type="entry name" value="PKS_KS"/>
    <property type="match status" value="1"/>
</dbReference>
<keyword evidence="5 14" id="KW-0444">Lipid biosynthesis</keyword>
<proteinExistence type="inferred from homology"/>
<keyword evidence="9 14" id="KW-0275">Fatty acid biosynthesis</keyword>
<dbReference type="Gene3D" id="3.40.47.10">
    <property type="match status" value="1"/>
</dbReference>
<evidence type="ECO:0000256" key="6">
    <source>
        <dbReference type="ARBA" id="ARBA00022679"/>
    </source>
</evidence>
<feature type="active site" description="For beta-ketoacyl synthase activity" evidence="15">
    <location>
        <position position="162"/>
    </location>
</feature>
<dbReference type="GO" id="GO:0005829">
    <property type="term" value="C:cytosol"/>
    <property type="evidence" value="ECO:0007669"/>
    <property type="project" value="TreeGrafter"/>
</dbReference>
<dbReference type="KEGG" id="lmu:LBLM1_09385"/>
<dbReference type="Proteomes" id="UP000003645">
    <property type="component" value="Chromosome"/>
</dbReference>
<dbReference type="CDD" id="cd00834">
    <property type="entry name" value="KAS_I_II"/>
    <property type="match status" value="1"/>
</dbReference>
<comment type="pathway">
    <text evidence="1 14">Lipid metabolism; fatty acid biosynthesis.</text>
</comment>
<dbReference type="FunFam" id="3.40.47.10:FF:000029">
    <property type="entry name" value="3-oxoacyl-[acyl-carrier-protein] synthase 1"/>
    <property type="match status" value="1"/>
</dbReference>
<dbReference type="GO" id="GO:0004315">
    <property type="term" value="F:3-oxoacyl-[acyl-carrier-protein] synthase activity"/>
    <property type="evidence" value="ECO:0007669"/>
    <property type="project" value="UniProtKB-UniRule"/>
</dbReference>
<comment type="catalytic activity">
    <reaction evidence="12 14">
        <text>(9Z)-hexadecenoyl-[ACP] + malonyl-[ACP] + H(+) = 3-oxo-(11Z)-octadecenoyl-[ACP] + holo-[ACP] + CO2</text>
        <dbReference type="Rhea" id="RHEA:55040"/>
        <dbReference type="Rhea" id="RHEA-COMP:9623"/>
        <dbReference type="Rhea" id="RHEA-COMP:9685"/>
        <dbReference type="Rhea" id="RHEA-COMP:10800"/>
        <dbReference type="Rhea" id="RHEA-COMP:14074"/>
        <dbReference type="ChEBI" id="CHEBI:15378"/>
        <dbReference type="ChEBI" id="CHEBI:16526"/>
        <dbReference type="ChEBI" id="CHEBI:64479"/>
        <dbReference type="ChEBI" id="CHEBI:78449"/>
        <dbReference type="ChEBI" id="CHEBI:83989"/>
        <dbReference type="ChEBI" id="CHEBI:138538"/>
        <dbReference type="EC" id="2.3.1.179"/>
    </reaction>
</comment>
<evidence type="ECO:0000256" key="8">
    <source>
        <dbReference type="ARBA" id="ARBA00023098"/>
    </source>
</evidence>
<dbReference type="RefSeq" id="WP_039945970.1">
    <property type="nucleotide sequence ID" value="NZ_CP011013.1"/>
</dbReference>
<evidence type="ECO:0000256" key="1">
    <source>
        <dbReference type="ARBA" id="ARBA00005194"/>
    </source>
</evidence>
<evidence type="ECO:0000256" key="10">
    <source>
        <dbReference type="ARBA" id="ARBA00023315"/>
    </source>
</evidence>
<evidence type="ECO:0000256" key="12">
    <source>
        <dbReference type="ARBA" id="ARBA00047318"/>
    </source>
</evidence>
<evidence type="ECO:0000256" key="14">
    <source>
        <dbReference type="PIRNR" id="PIRNR000447"/>
    </source>
</evidence>